<organism evidence="1 2">
    <name type="scientific">Micromonospora matsumotoense</name>
    <dbReference type="NCBI Taxonomy" id="121616"/>
    <lineage>
        <taxon>Bacteria</taxon>
        <taxon>Bacillati</taxon>
        <taxon>Actinomycetota</taxon>
        <taxon>Actinomycetes</taxon>
        <taxon>Micromonosporales</taxon>
        <taxon>Micromonosporaceae</taxon>
        <taxon>Micromonospora</taxon>
    </lineage>
</organism>
<protein>
    <submittedName>
        <fullName evidence="1">Haloacid dehalogenase superfamily, subfamily IA, variant 3 with third motif having DD or ED</fullName>
    </submittedName>
</protein>
<dbReference type="PRINTS" id="PR00413">
    <property type="entry name" value="HADHALOGNASE"/>
</dbReference>
<dbReference type="EMBL" id="FMCU01000005">
    <property type="protein sequence ID" value="SCF12842.1"/>
    <property type="molecule type" value="Genomic_DNA"/>
</dbReference>
<dbReference type="InterPro" id="IPR023214">
    <property type="entry name" value="HAD_sf"/>
</dbReference>
<dbReference type="InterPro" id="IPR036412">
    <property type="entry name" value="HAD-like_sf"/>
</dbReference>
<dbReference type="InterPro" id="IPR051806">
    <property type="entry name" value="HAD-like_SPP"/>
</dbReference>
<dbReference type="OrthoDB" id="9812856at2"/>
<dbReference type="NCBIfam" id="TIGR01509">
    <property type="entry name" value="HAD-SF-IA-v3"/>
    <property type="match status" value="1"/>
</dbReference>
<dbReference type="STRING" id="121616.GA0070216_105218"/>
<gene>
    <name evidence="1" type="ORF">GA0070216_105218</name>
</gene>
<name>A0A1C4XWQ2_9ACTN</name>
<keyword evidence="2" id="KW-1185">Reference proteome</keyword>
<dbReference type="GO" id="GO:0050308">
    <property type="term" value="F:sugar-phosphatase activity"/>
    <property type="evidence" value="ECO:0007669"/>
    <property type="project" value="TreeGrafter"/>
</dbReference>
<dbReference type="InterPro" id="IPR023198">
    <property type="entry name" value="PGP-like_dom2"/>
</dbReference>
<dbReference type="PANTHER" id="PTHR43481">
    <property type="entry name" value="FRUCTOSE-1-PHOSPHATE PHOSPHATASE"/>
    <property type="match status" value="1"/>
</dbReference>
<proteinExistence type="predicted"/>
<dbReference type="Proteomes" id="UP000198797">
    <property type="component" value="Unassembled WGS sequence"/>
</dbReference>
<evidence type="ECO:0000313" key="2">
    <source>
        <dbReference type="Proteomes" id="UP000198797"/>
    </source>
</evidence>
<dbReference type="CDD" id="cd07505">
    <property type="entry name" value="HAD_BPGM-like"/>
    <property type="match status" value="1"/>
</dbReference>
<dbReference type="AlphaFoldDB" id="A0A1C4XWQ2"/>
<dbReference type="Gene3D" id="3.40.50.1000">
    <property type="entry name" value="HAD superfamily/HAD-like"/>
    <property type="match status" value="1"/>
</dbReference>
<dbReference type="InterPro" id="IPR006439">
    <property type="entry name" value="HAD-SF_hydro_IA"/>
</dbReference>
<dbReference type="Pfam" id="PF00702">
    <property type="entry name" value="Hydrolase"/>
    <property type="match status" value="1"/>
</dbReference>
<reference evidence="2" key="1">
    <citation type="submission" date="2016-06" db="EMBL/GenBank/DDBJ databases">
        <authorList>
            <person name="Varghese N."/>
            <person name="Submissions Spin"/>
        </authorList>
    </citation>
    <scope>NUCLEOTIDE SEQUENCE [LARGE SCALE GENOMIC DNA]</scope>
    <source>
        <strain evidence="2">DSM 44100</strain>
    </source>
</reference>
<sequence>MPSASASAGKIRRGYPGPVLPLPPGDFRAYLFDCDGTIVDSMPVHHLAWRAALGEWGCDLPEDLFYAWGGRPVADIVVDLNARHGLAMPVDVVARRREDAYQTFLPQLTAVPGVLAHIERAHRRVPFAVVSGSTRESVTASLSALDLLDRFDVLVCAEDYARAKPDPECYLLAARLLDVPPEHCLVFEDTDLGVAAATAAGMASVRVPPPWQR</sequence>
<dbReference type="PANTHER" id="PTHR43481:SF4">
    <property type="entry name" value="GLYCEROL-1-PHOSPHATE PHOSPHOHYDROLASE 1-RELATED"/>
    <property type="match status" value="1"/>
</dbReference>
<dbReference type="SUPFAM" id="SSF56784">
    <property type="entry name" value="HAD-like"/>
    <property type="match status" value="1"/>
</dbReference>
<accession>A0A1C4XWQ2</accession>
<dbReference type="Gene3D" id="1.10.150.240">
    <property type="entry name" value="Putative phosphatase, domain 2"/>
    <property type="match status" value="1"/>
</dbReference>
<dbReference type="SFLD" id="SFLDS00003">
    <property type="entry name" value="Haloacid_Dehalogenase"/>
    <property type="match status" value="1"/>
</dbReference>
<dbReference type="SFLD" id="SFLDG01129">
    <property type="entry name" value="C1.5:_HAD__Beta-PGM__Phosphata"/>
    <property type="match status" value="1"/>
</dbReference>
<evidence type="ECO:0000313" key="1">
    <source>
        <dbReference type="EMBL" id="SCF12842.1"/>
    </source>
</evidence>